<dbReference type="HOGENOM" id="CLU_3078722_0_0_3"/>
<gene>
    <name evidence="1" type="ORF">MC7420_1970</name>
</gene>
<dbReference type="EMBL" id="DS989845">
    <property type="protein sequence ID" value="EDX76967.1"/>
    <property type="molecule type" value="Genomic_DNA"/>
</dbReference>
<protein>
    <submittedName>
        <fullName evidence="1">Uncharacterized protein</fullName>
    </submittedName>
</protein>
<dbReference type="Proteomes" id="UP000003835">
    <property type="component" value="Unassembled WGS sequence"/>
</dbReference>
<keyword evidence="2" id="KW-1185">Reference proteome</keyword>
<name>B4VN03_9CYAN</name>
<accession>B4VN03</accession>
<dbReference type="AlphaFoldDB" id="B4VN03"/>
<organism evidence="1 2">
    <name type="scientific">Coleofasciculus chthonoplastes PCC 7420</name>
    <dbReference type="NCBI Taxonomy" id="118168"/>
    <lineage>
        <taxon>Bacteria</taxon>
        <taxon>Bacillati</taxon>
        <taxon>Cyanobacteriota</taxon>
        <taxon>Cyanophyceae</taxon>
        <taxon>Coleofasciculales</taxon>
        <taxon>Coleofasciculaceae</taxon>
        <taxon>Coleofasciculus</taxon>
    </lineage>
</organism>
<evidence type="ECO:0000313" key="1">
    <source>
        <dbReference type="EMBL" id="EDX76967.1"/>
    </source>
</evidence>
<proteinExistence type="predicted"/>
<sequence length="52" mass="5733">MARIKGCSVGSNSERLELMQNNFRRAILGAKPLIVGIKSTHKGCDRAFTPRC</sequence>
<reference evidence="1 2" key="1">
    <citation type="submission" date="2008-07" db="EMBL/GenBank/DDBJ databases">
        <authorList>
            <person name="Tandeau de Marsac N."/>
            <person name="Ferriera S."/>
            <person name="Johnson J."/>
            <person name="Kravitz S."/>
            <person name="Beeson K."/>
            <person name="Sutton G."/>
            <person name="Rogers Y.-H."/>
            <person name="Friedman R."/>
            <person name="Frazier M."/>
            <person name="Venter J.C."/>
        </authorList>
    </citation>
    <scope>NUCLEOTIDE SEQUENCE [LARGE SCALE GENOMIC DNA]</scope>
    <source>
        <strain evidence="1 2">PCC 7420</strain>
    </source>
</reference>
<evidence type="ECO:0000313" key="2">
    <source>
        <dbReference type="Proteomes" id="UP000003835"/>
    </source>
</evidence>
<dbReference type="STRING" id="118168.MC7420_1970"/>